<evidence type="ECO:0000313" key="3">
    <source>
        <dbReference type="EMBL" id="SPX61223.1"/>
    </source>
</evidence>
<dbReference type="Proteomes" id="UP000254033">
    <property type="component" value="Unassembled WGS sequence"/>
</dbReference>
<feature type="transmembrane region" description="Helical" evidence="1">
    <location>
        <begin position="42"/>
        <end position="66"/>
    </location>
</feature>
<evidence type="ECO:0000313" key="7">
    <source>
        <dbReference type="Proteomes" id="UP000254033"/>
    </source>
</evidence>
<organism evidence="2 5">
    <name type="scientific">Legionella feeleii</name>
    <dbReference type="NCBI Taxonomy" id="453"/>
    <lineage>
        <taxon>Bacteria</taxon>
        <taxon>Pseudomonadati</taxon>
        <taxon>Pseudomonadota</taxon>
        <taxon>Gammaproteobacteria</taxon>
        <taxon>Legionellales</taxon>
        <taxon>Legionellaceae</taxon>
        <taxon>Legionella</taxon>
    </lineage>
</organism>
<dbReference type="EMBL" id="LNYB01000031">
    <property type="protein sequence ID" value="KTD01415.1"/>
    <property type="molecule type" value="Genomic_DNA"/>
</dbReference>
<accession>A0A0W0U169</accession>
<dbReference type="AlphaFoldDB" id="A0A0W0U169"/>
<dbReference type="STRING" id="453.Lfee_1019"/>
<feature type="transmembrane region" description="Helical" evidence="1">
    <location>
        <begin position="128"/>
        <end position="147"/>
    </location>
</feature>
<dbReference type="InterPro" id="IPR008875">
    <property type="entry name" value="TraX"/>
</dbReference>
<dbReference type="RefSeq" id="WP_058444556.1">
    <property type="nucleotide sequence ID" value="NZ_CAAAHT010000008.1"/>
</dbReference>
<gene>
    <name evidence="2" type="ORF">Lfee_1019</name>
    <name evidence="4" type="ORF">NCTC11978_02193</name>
    <name evidence="3" type="ORF">NCTC12022_01963</name>
</gene>
<dbReference type="Pfam" id="PF05857">
    <property type="entry name" value="TraX"/>
    <property type="match status" value="1"/>
</dbReference>
<keyword evidence="5" id="KW-1185">Reference proteome</keyword>
<feature type="transmembrane region" description="Helical" evidence="1">
    <location>
        <begin position="209"/>
        <end position="229"/>
    </location>
</feature>
<dbReference type="PATRIC" id="fig|453.4.peg.1098"/>
<evidence type="ECO:0000313" key="5">
    <source>
        <dbReference type="Proteomes" id="UP000054698"/>
    </source>
</evidence>
<dbReference type="Proteomes" id="UP000251942">
    <property type="component" value="Unassembled WGS sequence"/>
</dbReference>
<protein>
    <submittedName>
        <fullName evidence="3">Conjugal transfer protein TrbP</fullName>
    </submittedName>
    <submittedName>
        <fullName evidence="2">TraX protein</fullName>
    </submittedName>
</protein>
<evidence type="ECO:0000313" key="4">
    <source>
        <dbReference type="EMBL" id="STX39003.1"/>
    </source>
</evidence>
<evidence type="ECO:0000256" key="1">
    <source>
        <dbReference type="SAM" id="Phobius"/>
    </source>
</evidence>
<feature type="transmembrane region" description="Helical" evidence="1">
    <location>
        <begin position="167"/>
        <end position="197"/>
    </location>
</feature>
<evidence type="ECO:0000313" key="6">
    <source>
        <dbReference type="Proteomes" id="UP000251942"/>
    </source>
</evidence>
<reference evidence="6 7" key="2">
    <citation type="submission" date="2018-06" db="EMBL/GenBank/DDBJ databases">
        <authorList>
            <consortium name="Pathogen Informatics"/>
            <person name="Doyle S."/>
        </authorList>
    </citation>
    <scope>NUCLEOTIDE SEQUENCE [LARGE SCALE GENOMIC DNA]</scope>
    <source>
        <strain evidence="4 7">NCTC11978</strain>
        <strain evidence="3 6">NCTC12022</strain>
    </source>
</reference>
<evidence type="ECO:0000313" key="2">
    <source>
        <dbReference type="EMBL" id="KTD01415.1"/>
    </source>
</evidence>
<feature type="transmembrane region" description="Helical" evidence="1">
    <location>
        <begin position="102"/>
        <end position="121"/>
    </location>
</feature>
<keyword evidence="1" id="KW-0472">Membrane</keyword>
<name>A0A0W0U169_9GAMM</name>
<proteinExistence type="predicted"/>
<reference evidence="2 5" key="1">
    <citation type="submission" date="2015-11" db="EMBL/GenBank/DDBJ databases">
        <title>Genomic analysis of 38 Legionella species identifies large and diverse effector repertoires.</title>
        <authorList>
            <person name="Burstein D."/>
            <person name="Amaro F."/>
            <person name="Zusman T."/>
            <person name="Lifshitz Z."/>
            <person name="Cohen O."/>
            <person name="Gilbert J.A."/>
            <person name="Pupko T."/>
            <person name="Shuman H.A."/>
            <person name="Segal G."/>
        </authorList>
    </citation>
    <scope>NUCLEOTIDE SEQUENCE [LARGE SCALE GENOMIC DNA]</scope>
    <source>
        <strain evidence="2 5">WO-44C</strain>
    </source>
</reference>
<dbReference type="OrthoDB" id="9781069at2"/>
<dbReference type="Proteomes" id="UP000054698">
    <property type="component" value="Unassembled WGS sequence"/>
</dbReference>
<sequence length="232" mass="26717">MRIFYPLPSLKIANGTLEAMKWLAMLAMTIDHINRIFWNTSSYTALSIGRLAMPLFAFIFAYNLARPEALAHGTYGRAFKRLILFGLLATPAYMAMRYLQHIYPFNIMFSFFIAALCMFLYEKGGVDNIILAVFLFFIGGVFVEYNWQGIAFCLSCWFYCKKPSLTALIASVFFCVFIARFNGNNWALASLPIILLATKLDLTFPRIPYFFYAYYPLHLTVLVLLSKYLGYR</sequence>
<keyword evidence="1" id="KW-0812">Transmembrane</keyword>
<dbReference type="EMBL" id="UASS01000018">
    <property type="protein sequence ID" value="SPX61223.1"/>
    <property type="molecule type" value="Genomic_DNA"/>
</dbReference>
<keyword evidence="1" id="KW-1133">Transmembrane helix</keyword>
<dbReference type="EMBL" id="UGNY01000001">
    <property type="protein sequence ID" value="STX39003.1"/>
    <property type="molecule type" value="Genomic_DNA"/>
</dbReference>
<feature type="transmembrane region" description="Helical" evidence="1">
    <location>
        <begin position="78"/>
        <end position="96"/>
    </location>
</feature>